<feature type="domain" description="CTLH" evidence="2">
    <location>
        <begin position="12"/>
        <end position="64"/>
    </location>
</feature>
<evidence type="ECO:0000313" key="4">
    <source>
        <dbReference type="Proteomes" id="UP000030754"/>
    </source>
</evidence>
<dbReference type="AlphaFoldDB" id="U6MTG0"/>
<proteinExistence type="predicted"/>
<accession>U6MTG0</accession>
<dbReference type="InterPro" id="IPR045184">
    <property type="entry name" value="SMU1"/>
</dbReference>
<protein>
    <recommendedName>
        <fullName evidence="2">CTLH domain-containing protein</fullName>
    </recommendedName>
</protein>
<reference evidence="3" key="2">
    <citation type="submission" date="2013-10" db="EMBL/GenBank/DDBJ databases">
        <authorList>
            <person name="Aslett M."/>
        </authorList>
    </citation>
    <scope>NUCLEOTIDE SEQUENCE [LARGE SCALE GENOMIC DNA]</scope>
    <source>
        <strain evidence="3">Houghton</strain>
    </source>
</reference>
<dbReference type="GO" id="GO:0000398">
    <property type="term" value="P:mRNA splicing, via spliceosome"/>
    <property type="evidence" value="ECO:0007669"/>
    <property type="project" value="InterPro"/>
</dbReference>
<dbReference type="EMBL" id="HG724288">
    <property type="protein sequence ID" value="CDJ67306.1"/>
    <property type="molecule type" value="Genomic_DNA"/>
</dbReference>
<dbReference type="Proteomes" id="UP000030754">
    <property type="component" value="Unassembled WGS sequence"/>
</dbReference>
<dbReference type="PANTHER" id="PTHR22848">
    <property type="entry name" value="WD40 REPEAT PROTEIN"/>
    <property type="match status" value="1"/>
</dbReference>
<dbReference type="PROSITE" id="PS50897">
    <property type="entry name" value="CTLH"/>
    <property type="match status" value="1"/>
</dbReference>
<dbReference type="OrthoDB" id="538223at2759"/>
<dbReference type="GeneID" id="25473554"/>
<evidence type="ECO:0000313" key="3">
    <source>
        <dbReference type="EMBL" id="CDJ67306.1"/>
    </source>
</evidence>
<sequence>MLQEESGVALNAVESVDKFVVYVHQGKWDEVLKAASMASLSEQTQQLLYEQIFFEMLELRETELARLLLRETAVLQQLRQQTPERFKRLDQLANKPFFDAKEVYQGSSKEKRRAAIAQGLEAEPAAPQPEC</sequence>
<reference evidence="3" key="1">
    <citation type="submission" date="2013-10" db="EMBL/GenBank/DDBJ databases">
        <title>Genomic analysis of the causative agents of coccidiosis in chickens.</title>
        <authorList>
            <person name="Reid A.J."/>
            <person name="Blake D."/>
            <person name="Billington K."/>
            <person name="Browne H."/>
            <person name="Dunn M."/>
            <person name="Hung S."/>
            <person name="Kawahara F."/>
            <person name="Miranda-Saavedra D."/>
            <person name="Mourier T."/>
            <person name="Nagra H."/>
            <person name="Otto T.D."/>
            <person name="Rawlings N."/>
            <person name="Sanchez A."/>
            <person name="Sanders M."/>
            <person name="Subramaniam C."/>
            <person name="Tay Y."/>
            <person name="Dear P."/>
            <person name="Doerig C."/>
            <person name="Gruber A."/>
            <person name="Parkinson J."/>
            <person name="Shirley M."/>
            <person name="Wan K.L."/>
            <person name="Berriman M."/>
            <person name="Tomley F."/>
            <person name="Pain A."/>
        </authorList>
    </citation>
    <scope>NUCLEOTIDE SEQUENCE [LARGE SCALE GENOMIC DNA]</scope>
    <source>
        <strain evidence="3">Houghton</strain>
    </source>
</reference>
<evidence type="ECO:0000259" key="2">
    <source>
        <dbReference type="PROSITE" id="PS50897"/>
    </source>
</evidence>
<dbReference type="VEuPathDB" id="ToxoDB:ENH_00033900"/>
<name>U6MTG0_9EIME</name>
<dbReference type="RefSeq" id="XP_013435773.1">
    <property type="nucleotide sequence ID" value="XM_013580319.1"/>
</dbReference>
<dbReference type="InterPro" id="IPR006595">
    <property type="entry name" value="CTLH_C"/>
</dbReference>
<gene>
    <name evidence="3" type="ORF">ENH_00033900</name>
</gene>
<evidence type="ECO:0000256" key="1">
    <source>
        <dbReference type="SAM" id="MobiDB-lite"/>
    </source>
</evidence>
<organism evidence="3 4">
    <name type="scientific">Eimeria necatrix</name>
    <dbReference type="NCBI Taxonomy" id="51315"/>
    <lineage>
        <taxon>Eukaryota</taxon>
        <taxon>Sar</taxon>
        <taxon>Alveolata</taxon>
        <taxon>Apicomplexa</taxon>
        <taxon>Conoidasida</taxon>
        <taxon>Coccidia</taxon>
        <taxon>Eucoccidiorida</taxon>
        <taxon>Eimeriorina</taxon>
        <taxon>Eimeriidae</taxon>
        <taxon>Eimeria</taxon>
    </lineage>
</organism>
<feature type="region of interest" description="Disordered" evidence="1">
    <location>
        <begin position="107"/>
        <end position="131"/>
    </location>
</feature>
<keyword evidence="4" id="KW-1185">Reference proteome</keyword>